<feature type="binding site" evidence="12">
    <location>
        <position position="272"/>
    </location>
    <ligand>
        <name>substrate</name>
    </ligand>
</feature>
<dbReference type="HAMAP" id="MF_01855">
    <property type="entry name" value="FBPase_class1"/>
    <property type="match status" value="1"/>
</dbReference>
<dbReference type="InterPro" id="IPR033391">
    <property type="entry name" value="FBPase_N"/>
</dbReference>
<dbReference type="RefSeq" id="WP_304123668.1">
    <property type="nucleotide sequence ID" value="NZ_DYZA01000228.1"/>
</dbReference>
<feature type="binding site" evidence="12">
    <location>
        <position position="278"/>
    </location>
    <ligand>
        <name>Mg(2+)</name>
        <dbReference type="ChEBI" id="CHEBI:18420"/>
        <label>2</label>
    </ligand>
</feature>
<dbReference type="GO" id="GO:0006002">
    <property type="term" value="P:fructose 6-phosphate metabolic process"/>
    <property type="evidence" value="ECO:0007669"/>
    <property type="project" value="TreeGrafter"/>
</dbReference>
<dbReference type="EMBL" id="DYZA01000228">
    <property type="protein sequence ID" value="HJD98161.1"/>
    <property type="molecule type" value="Genomic_DNA"/>
</dbReference>
<dbReference type="GO" id="GO:0006000">
    <property type="term" value="P:fructose metabolic process"/>
    <property type="evidence" value="ECO:0007669"/>
    <property type="project" value="TreeGrafter"/>
</dbReference>
<evidence type="ECO:0000256" key="2">
    <source>
        <dbReference type="ARBA" id="ARBA00010941"/>
    </source>
</evidence>
<keyword evidence="5 12" id="KW-0479">Metal-binding</keyword>
<reference evidence="16" key="2">
    <citation type="submission" date="2021-09" db="EMBL/GenBank/DDBJ databases">
        <authorList>
            <person name="Gilroy R."/>
        </authorList>
    </citation>
    <scope>NUCLEOTIDE SEQUENCE</scope>
    <source>
        <strain evidence="16">ChiGjej2B2-19336</strain>
    </source>
</reference>
<organism evidence="16 17">
    <name type="scientific">Mailhella massiliensis</name>
    <dbReference type="NCBI Taxonomy" id="1903261"/>
    <lineage>
        <taxon>Bacteria</taxon>
        <taxon>Pseudomonadati</taxon>
        <taxon>Thermodesulfobacteriota</taxon>
        <taxon>Desulfovibrionia</taxon>
        <taxon>Desulfovibrionales</taxon>
        <taxon>Desulfovibrionaceae</taxon>
        <taxon>Mailhella</taxon>
    </lineage>
</organism>
<evidence type="ECO:0000256" key="11">
    <source>
        <dbReference type="ARBA" id="ARBA00081210"/>
    </source>
</evidence>
<evidence type="ECO:0000256" key="1">
    <source>
        <dbReference type="ARBA" id="ARBA00001273"/>
    </source>
</evidence>
<dbReference type="EC" id="3.1.3.11" evidence="3 12"/>
<dbReference type="GO" id="GO:0030388">
    <property type="term" value="P:fructose 1,6-bisphosphate metabolic process"/>
    <property type="evidence" value="ECO:0007669"/>
    <property type="project" value="TreeGrafter"/>
</dbReference>
<dbReference type="FunFam" id="3.30.540.10:FF:000002">
    <property type="entry name" value="Fructose-1,6-bisphosphatase class 1"/>
    <property type="match status" value="1"/>
</dbReference>
<comment type="subunit">
    <text evidence="12">Homotetramer.</text>
</comment>
<evidence type="ECO:0000256" key="10">
    <source>
        <dbReference type="ARBA" id="ARBA00072069"/>
    </source>
</evidence>
<dbReference type="AlphaFoldDB" id="A0A921AYD5"/>
<dbReference type="GO" id="GO:0006094">
    <property type="term" value="P:gluconeogenesis"/>
    <property type="evidence" value="ECO:0007669"/>
    <property type="project" value="UniProtKB-UniRule"/>
</dbReference>
<dbReference type="GO" id="GO:0005829">
    <property type="term" value="C:cytosol"/>
    <property type="evidence" value="ECO:0007669"/>
    <property type="project" value="TreeGrafter"/>
</dbReference>
<dbReference type="PANTHER" id="PTHR11556">
    <property type="entry name" value="FRUCTOSE-1,6-BISPHOSPHATASE-RELATED"/>
    <property type="match status" value="1"/>
</dbReference>
<feature type="binding site" evidence="12">
    <location>
        <begin position="117"/>
        <end position="120"/>
    </location>
    <ligand>
        <name>substrate</name>
    </ligand>
</feature>
<dbReference type="GO" id="GO:0005986">
    <property type="term" value="P:sucrose biosynthetic process"/>
    <property type="evidence" value="ECO:0007669"/>
    <property type="project" value="TreeGrafter"/>
</dbReference>
<dbReference type="CDD" id="cd00354">
    <property type="entry name" value="FBPase"/>
    <property type="match status" value="1"/>
</dbReference>
<dbReference type="Pfam" id="PF00316">
    <property type="entry name" value="FBPase"/>
    <property type="match status" value="1"/>
</dbReference>
<gene>
    <name evidence="12 16" type="primary">fbp</name>
    <name evidence="16" type="ORF">K8W16_11015</name>
</gene>
<keyword evidence="4 12" id="KW-0963">Cytoplasm</keyword>
<dbReference type="Gene3D" id="3.40.190.80">
    <property type="match status" value="1"/>
</dbReference>
<feature type="binding site" evidence="12">
    <location>
        <position position="114"/>
    </location>
    <ligand>
        <name>Mg(2+)</name>
        <dbReference type="ChEBI" id="CHEBI:18420"/>
        <label>2</label>
    </ligand>
</feature>
<reference evidence="16" key="1">
    <citation type="journal article" date="2021" name="PeerJ">
        <title>Extensive microbial diversity within the chicken gut microbiome revealed by metagenomics and culture.</title>
        <authorList>
            <person name="Gilroy R."/>
            <person name="Ravi A."/>
            <person name="Getino M."/>
            <person name="Pursley I."/>
            <person name="Horton D.L."/>
            <person name="Alikhan N.F."/>
            <person name="Baker D."/>
            <person name="Gharbi K."/>
            <person name="Hall N."/>
            <person name="Watson M."/>
            <person name="Adriaenssens E.M."/>
            <person name="Foster-Nyarko E."/>
            <person name="Jarju S."/>
            <person name="Secka A."/>
            <person name="Antonio M."/>
            <person name="Oren A."/>
            <person name="Chaudhuri R.R."/>
            <person name="La Ragione R."/>
            <person name="Hildebrand F."/>
            <person name="Pallen M.J."/>
        </authorList>
    </citation>
    <scope>NUCLEOTIDE SEQUENCE</scope>
    <source>
        <strain evidence="16">ChiGjej2B2-19336</strain>
    </source>
</reference>
<dbReference type="Proteomes" id="UP000698963">
    <property type="component" value="Unassembled WGS sequence"/>
</dbReference>
<evidence type="ECO:0000313" key="17">
    <source>
        <dbReference type="Proteomes" id="UP000698963"/>
    </source>
</evidence>
<dbReference type="InterPro" id="IPR028343">
    <property type="entry name" value="FBPtase"/>
</dbReference>
<keyword evidence="6 12" id="KW-0378">Hydrolase</keyword>
<evidence type="ECO:0000259" key="14">
    <source>
        <dbReference type="Pfam" id="PF00316"/>
    </source>
</evidence>
<dbReference type="InterPro" id="IPR000146">
    <property type="entry name" value="FBPase_class-1"/>
</dbReference>
<proteinExistence type="inferred from homology"/>
<evidence type="ECO:0000256" key="8">
    <source>
        <dbReference type="ARBA" id="ARBA00023277"/>
    </source>
</evidence>
<feature type="binding site" evidence="12">
    <location>
        <position position="114"/>
    </location>
    <ligand>
        <name>Mg(2+)</name>
        <dbReference type="ChEBI" id="CHEBI:18420"/>
        <label>1</label>
    </ligand>
</feature>
<evidence type="ECO:0000256" key="3">
    <source>
        <dbReference type="ARBA" id="ARBA00013093"/>
    </source>
</evidence>
<feature type="domain" description="Fructose-1-6-bisphosphatase class 1 C-terminal" evidence="15">
    <location>
        <begin position="201"/>
        <end position="329"/>
    </location>
</feature>
<evidence type="ECO:0000256" key="9">
    <source>
        <dbReference type="ARBA" id="ARBA00024331"/>
    </source>
</evidence>
<dbReference type="InterPro" id="IPR044015">
    <property type="entry name" value="FBPase_C_dom"/>
</dbReference>
<feature type="binding site" evidence="12">
    <location>
        <position position="92"/>
    </location>
    <ligand>
        <name>Mg(2+)</name>
        <dbReference type="ChEBI" id="CHEBI:18420"/>
        <label>1</label>
    </ligand>
</feature>
<comment type="subcellular location">
    <subcellularLocation>
        <location evidence="12">Cytoplasm</location>
    </subcellularLocation>
</comment>
<dbReference type="GO" id="GO:0000287">
    <property type="term" value="F:magnesium ion binding"/>
    <property type="evidence" value="ECO:0007669"/>
    <property type="project" value="UniProtKB-UniRule"/>
</dbReference>
<sequence length="335" mass="36854">MSEVTAIEHLIASQRRWSPQATGQFTSLMHDLILSAKIISRNVNQAGLVDILGATGAVNVQGEQVQKLDTFANNTLVYRMQSSGAVCAVGSEEMAEPFFVPENEPHGNYVIFFDPLDGSSNIDVGVSVGTIFSIYRRADGENYWELNAEALLRPGMEQVAAGYFLYGSSTMLVYSTGHGVNGFTLDSSIGEFLLTHPNIQIPRVGKYYSANHGYYNYWDEATQKAVHSFSRPTGMPPRSTRYVGSMVADFHRTLIKGGVFFYTEDSKHPSGKLRLMYEAAPMAFLAEQAGGKAVDGKMRILEKVPTAIHERTPLIIGSADDVDQVLDVYRECGKI</sequence>
<evidence type="ECO:0000313" key="16">
    <source>
        <dbReference type="EMBL" id="HJD98161.1"/>
    </source>
</evidence>
<dbReference type="Gene3D" id="3.30.540.10">
    <property type="entry name" value="Fructose-1,6-Bisphosphatase, subunit A, domain 1"/>
    <property type="match status" value="1"/>
</dbReference>
<dbReference type="SUPFAM" id="SSF56655">
    <property type="entry name" value="Carbohydrate phosphatase"/>
    <property type="match status" value="1"/>
</dbReference>
<keyword evidence="8 12" id="KW-0119">Carbohydrate metabolism</keyword>
<comment type="cofactor">
    <cofactor evidence="12">
        <name>Mg(2+)</name>
        <dbReference type="ChEBI" id="CHEBI:18420"/>
    </cofactor>
    <text evidence="12">Binds 2 magnesium ions per subunit.</text>
</comment>
<dbReference type="PIRSF" id="PIRSF000904">
    <property type="entry name" value="FBPtase_SBPase"/>
    <property type="match status" value="1"/>
</dbReference>
<feature type="binding site" evidence="12">
    <location>
        <position position="116"/>
    </location>
    <ligand>
        <name>Mg(2+)</name>
        <dbReference type="ChEBI" id="CHEBI:18420"/>
        <label>1</label>
    </ligand>
</feature>
<comment type="caution">
    <text evidence="12">Lacks conserved residue(s) required for the propagation of feature annotation.</text>
</comment>
<feature type="binding site" evidence="12">
    <location>
        <position position="211"/>
    </location>
    <ligand>
        <name>substrate</name>
    </ligand>
</feature>
<dbReference type="PRINTS" id="PR00115">
    <property type="entry name" value="F16BPHPHTASE"/>
</dbReference>
<dbReference type="PIRSF" id="PIRSF500210">
    <property type="entry name" value="FBPtase"/>
    <property type="match status" value="1"/>
</dbReference>
<feature type="domain" description="Fructose-1-6-bisphosphatase class I N-terminal" evidence="14">
    <location>
        <begin position="9"/>
        <end position="197"/>
    </location>
</feature>
<evidence type="ECO:0000256" key="13">
    <source>
        <dbReference type="RuleBase" id="RU000508"/>
    </source>
</evidence>
<evidence type="ECO:0000256" key="7">
    <source>
        <dbReference type="ARBA" id="ARBA00022842"/>
    </source>
</evidence>
<evidence type="ECO:0000259" key="15">
    <source>
        <dbReference type="Pfam" id="PF18913"/>
    </source>
</evidence>
<keyword evidence="7 12" id="KW-0460">Magnesium</keyword>
<evidence type="ECO:0000256" key="6">
    <source>
        <dbReference type="ARBA" id="ARBA00022801"/>
    </source>
</evidence>
<comment type="similarity">
    <text evidence="2 12 13">Belongs to the FBPase class 1 family.</text>
</comment>
<dbReference type="Pfam" id="PF18913">
    <property type="entry name" value="FBPase_C"/>
    <property type="match status" value="1"/>
</dbReference>
<comment type="pathway">
    <text evidence="9">Carbohydrate biosynthesis.</text>
</comment>
<feature type="binding site" evidence="12">
    <location>
        <position position="242"/>
    </location>
    <ligand>
        <name>substrate</name>
    </ligand>
</feature>
<protein>
    <recommendedName>
        <fullName evidence="10 12">Fructose-1,6-bisphosphatase class 1</fullName>
        <shortName evidence="12">FBPase class 1</shortName>
        <ecNumber evidence="3 12">3.1.3.11</ecNumber>
    </recommendedName>
    <alternativeName>
        <fullName evidence="11 12">D-fructose-1,6-bisphosphate 1-phosphohydrolase class 1</fullName>
    </alternativeName>
</protein>
<dbReference type="PANTHER" id="PTHR11556:SF35">
    <property type="entry name" value="SEDOHEPTULOSE-1,7-BISPHOSPHATASE, CHLOROPLASTIC"/>
    <property type="match status" value="1"/>
</dbReference>
<evidence type="ECO:0000256" key="12">
    <source>
        <dbReference type="HAMAP-Rule" id="MF_01855"/>
    </source>
</evidence>
<comment type="caution">
    <text evidence="16">The sequence shown here is derived from an EMBL/GenBank/DDBJ whole genome shotgun (WGS) entry which is preliminary data.</text>
</comment>
<accession>A0A921AYD5</accession>
<comment type="catalytic activity">
    <reaction evidence="1 12">
        <text>beta-D-fructose 1,6-bisphosphate + H2O = beta-D-fructose 6-phosphate + phosphate</text>
        <dbReference type="Rhea" id="RHEA:11064"/>
        <dbReference type="ChEBI" id="CHEBI:15377"/>
        <dbReference type="ChEBI" id="CHEBI:32966"/>
        <dbReference type="ChEBI" id="CHEBI:43474"/>
        <dbReference type="ChEBI" id="CHEBI:57634"/>
        <dbReference type="EC" id="3.1.3.11"/>
    </reaction>
</comment>
<dbReference type="GO" id="GO:0042132">
    <property type="term" value="F:fructose 1,6-bisphosphate 1-phosphatase activity"/>
    <property type="evidence" value="ECO:0007669"/>
    <property type="project" value="UniProtKB-UniRule"/>
</dbReference>
<evidence type="ECO:0000256" key="4">
    <source>
        <dbReference type="ARBA" id="ARBA00022490"/>
    </source>
</evidence>
<dbReference type="NCBIfam" id="NF006778">
    <property type="entry name" value="PRK09293.1-1"/>
    <property type="match status" value="1"/>
</dbReference>
<evidence type="ECO:0000256" key="5">
    <source>
        <dbReference type="ARBA" id="ARBA00022723"/>
    </source>
</evidence>
<feature type="binding site" evidence="12">
    <location>
        <position position="117"/>
    </location>
    <ligand>
        <name>Mg(2+)</name>
        <dbReference type="ChEBI" id="CHEBI:18420"/>
        <label>2</label>
    </ligand>
</feature>
<dbReference type="FunFam" id="3.40.190.80:FF:000001">
    <property type="entry name" value="Fructose-1,6-bisphosphatase class 1"/>
    <property type="match status" value="1"/>
</dbReference>
<name>A0A921AYD5_9BACT</name>